<comment type="similarity">
    <text evidence="2">Belongs to the SF3A3 family.</text>
</comment>
<keyword evidence="3" id="KW-0597">Phosphoprotein</keyword>
<feature type="domain" description="Matrin-type" evidence="9">
    <location>
        <begin position="493"/>
        <end position="524"/>
    </location>
</feature>
<accession>A0A317XIA5</accession>
<name>A0A317XIA5_9BASI</name>
<protein>
    <recommendedName>
        <fullName evidence="9">Matrin-type domain-containing protein</fullName>
    </recommendedName>
</protein>
<dbReference type="InterPro" id="IPR031774">
    <property type="entry name" value="SF3A3_dom"/>
</dbReference>
<reference evidence="10 11" key="1">
    <citation type="journal article" date="2018" name="Mol. Biol. Evol.">
        <title>Broad Genomic Sampling Reveals a Smut Pathogenic Ancestry of the Fungal Clade Ustilaginomycotina.</title>
        <authorList>
            <person name="Kijpornyongpan T."/>
            <person name="Mondo S.J."/>
            <person name="Barry K."/>
            <person name="Sandor L."/>
            <person name="Lee J."/>
            <person name="Lipzen A."/>
            <person name="Pangilinan J."/>
            <person name="LaButti K."/>
            <person name="Hainaut M."/>
            <person name="Henrissat B."/>
            <person name="Grigoriev I.V."/>
            <person name="Spatafora J.W."/>
            <person name="Aime M.C."/>
        </authorList>
    </citation>
    <scope>NUCLEOTIDE SEQUENCE [LARGE SCALE GENOMIC DNA]</scope>
    <source>
        <strain evidence="10 11">MCA 3645</strain>
    </source>
</reference>
<feature type="compositionally biased region" description="Basic and acidic residues" evidence="8">
    <location>
        <begin position="348"/>
        <end position="357"/>
    </location>
</feature>
<dbReference type="GO" id="GO:0005681">
    <property type="term" value="C:spliceosomal complex"/>
    <property type="evidence" value="ECO:0007669"/>
    <property type="project" value="InterPro"/>
</dbReference>
<evidence type="ECO:0000259" key="9">
    <source>
        <dbReference type="PROSITE" id="PS50171"/>
    </source>
</evidence>
<dbReference type="Gene3D" id="3.30.160.60">
    <property type="entry name" value="Classic Zinc Finger"/>
    <property type="match status" value="1"/>
</dbReference>
<dbReference type="SMART" id="SM00451">
    <property type="entry name" value="ZnF_U1"/>
    <property type="match status" value="1"/>
</dbReference>
<sequence length="588" mass="65657">MADTSLFEVARQTHEEAERYQQALVDILVSSSSNNATTHKDKLKRAHKASNLLDRIASRYQYLDDFYTDARGERAQELESLATQHPPAASTSITDDAKADDNQIAFGEFYARLGRIREYHEKYPGAVPDVFSVDFTALESRSGGGGGATSGPAPTDGYVDAAGLDFIDRMFSGEETAGRFLDLYVHHEAFLNLRGVKRSSYLQYIDDFDKLSGPSSKIPNDTKRSEAYKTYLFELRRYLSSFLRKTQPLANVDDVEQRALDDFDNRWQQGQVAGWEEKGEEISSSLGKSKAIHPAPGGNGAAQDQGIWCEACRRYYSKQTVYDAHLKSPKHLKAAARLAQAQNPDTEAGARAHEAHTVKSNNNGSTGNEAERVKHQIRAKAIARDELIIVALAREMASLRADTKSNVERRAALTDRERQAEAEAAEEELNRMSALGPTAGLDGDDRMDEDGGLGDDNDDGMGKVYNPLKLPLGWDGRPIPFWLYKLHGLGQDFKCEICSDFVYSGRKNFEKHFQESRHAFGMRALGLPNTVQFRDVTRIADALALADKLRKQGKLQNENPNDMEEVEDDHGNTYTKKTYELLKRQGLI</sequence>
<evidence type="ECO:0000256" key="5">
    <source>
        <dbReference type="ARBA" id="ARBA00022771"/>
    </source>
</evidence>
<dbReference type="InterPro" id="IPR000690">
    <property type="entry name" value="Matrin/U1-C_Znf_C2H2"/>
</dbReference>
<feature type="region of interest" description="Disordered" evidence="8">
    <location>
        <begin position="435"/>
        <end position="459"/>
    </location>
</feature>
<dbReference type="GO" id="GO:0008270">
    <property type="term" value="F:zinc ion binding"/>
    <property type="evidence" value="ECO:0007669"/>
    <property type="project" value="UniProtKB-KW"/>
</dbReference>
<keyword evidence="7" id="KW-0539">Nucleus</keyword>
<dbReference type="OrthoDB" id="2160351at2759"/>
<dbReference type="Pfam" id="PF16837">
    <property type="entry name" value="SF3A3"/>
    <property type="match status" value="1"/>
</dbReference>
<evidence type="ECO:0000256" key="7">
    <source>
        <dbReference type="ARBA" id="ARBA00023242"/>
    </source>
</evidence>
<feature type="region of interest" description="Disordered" evidence="8">
    <location>
        <begin position="347"/>
        <end position="370"/>
    </location>
</feature>
<evidence type="ECO:0000256" key="2">
    <source>
        <dbReference type="ARBA" id="ARBA00008776"/>
    </source>
</evidence>
<dbReference type="SUPFAM" id="SSF57667">
    <property type="entry name" value="beta-beta-alpha zinc fingers"/>
    <property type="match status" value="1"/>
</dbReference>
<dbReference type="InterPro" id="IPR003604">
    <property type="entry name" value="Matrin/U1-like-C_Znf_C2H2"/>
</dbReference>
<dbReference type="GO" id="GO:0000398">
    <property type="term" value="P:mRNA splicing, via spliceosome"/>
    <property type="evidence" value="ECO:0007669"/>
    <property type="project" value="InterPro"/>
</dbReference>
<evidence type="ECO:0000256" key="1">
    <source>
        <dbReference type="ARBA" id="ARBA00004123"/>
    </source>
</evidence>
<keyword evidence="6" id="KW-0862">Zinc</keyword>
<feature type="compositionally biased region" description="Polar residues" evidence="8">
    <location>
        <begin position="358"/>
        <end position="368"/>
    </location>
</feature>
<dbReference type="EMBL" id="KZ819201">
    <property type="protein sequence ID" value="PWY97986.1"/>
    <property type="molecule type" value="Genomic_DNA"/>
</dbReference>
<dbReference type="PANTHER" id="PTHR12786">
    <property type="entry name" value="SPLICING FACTOR SF3A-RELATED"/>
    <property type="match status" value="1"/>
</dbReference>
<evidence type="ECO:0000256" key="6">
    <source>
        <dbReference type="ARBA" id="ARBA00022833"/>
    </source>
</evidence>
<feature type="region of interest" description="Disordered" evidence="8">
    <location>
        <begin position="77"/>
        <end position="97"/>
    </location>
</feature>
<gene>
    <name evidence="10" type="ORF">BCV70DRAFT_202473</name>
</gene>
<organism evidence="10 11">
    <name type="scientific">Testicularia cyperi</name>
    <dbReference type="NCBI Taxonomy" id="1882483"/>
    <lineage>
        <taxon>Eukaryota</taxon>
        <taxon>Fungi</taxon>
        <taxon>Dikarya</taxon>
        <taxon>Basidiomycota</taxon>
        <taxon>Ustilaginomycotina</taxon>
        <taxon>Ustilaginomycetes</taxon>
        <taxon>Ustilaginales</taxon>
        <taxon>Anthracoideaceae</taxon>
        <taxon>Testicularia</taxon>
    </lineage>
</organism>
<dbReference type="Proteomes" id="UP000246740">
    <property type="component" value="Unassembled WGS sequence"/>
</dbReference>
<evidence type="ECO:0000256" key="3">
    <source>
        <dbReference type="ARBA" id="ARBA00022553"/>
    </source>
</evidence>
<evidence type="ECO:0000313" key="10">
    <source>
        <dbReference type="EMBL" id="PWY97986.1"/>
    </source>
</evidence>
<keyword evidence="4" id="KW-0479">Metal-binding</keyword>
<dbReference type="InterPro" id="IPR036236">
    <property type="entry name" value="Znf_C2H2_sf"/>
</dbReference>
<dbReference type="Pfam" id="PF11931">
    <property type="entry name" value="SF3a60_Prp9_C"/>
    <property type="match status" value="1"/>
</dbReference>
<dbReference type="PROSITE" id="PS50171">
    <property type="entry name" value="ZF_MATRIN"/>
    <property type="match status" value="1"/>
</dbReference>
<dbReference type="InterPro" id="IPR013087">
    <property type="entry name" value="Znf_C2H2_type"/>
</dbReference>
<dbReference type="InterPro" id="IPR021966">
    <property type="entry name" value="SF3a60_bindingd"/>
</dbReference>
<dbReference type="Pfam" id="PF12874">
    <property type="entry name" value="zf-met"/>
    <property type="match status" value="1"/>
</dbReference>
<dbReference type="PROSITE" id="PS00028">
    <property type="entry name" value="ZINC_FINGER_C2H2_1"/>
    <property type="match status" value="1"/>
</dbReference>
<dbReference type="PANTHER" id="PTHR12786:SF2">
    <property type="entry name" value="SPLICING FACTOR 3A SUBUNIT 3"/>
    <property type="match status" value="1"/>
</dbReference>
<dbReference type="FunCoup" id="A0A317XIA5">
    <property type="interactions" value="976"/>
</dbReference>
<dbReference type="InterPro" id="IPR024598">
    <property type="entry name" value="SF3a60/Prp9_C"/>
</dbReference>
<dbReference type="InParanoid" id="A0A317XIA5"/>
<dbReference type="STRING" id="1882483.A0A317XIA5"/>
<evidence type="ECO:0000313" key="11">
    <source>
        <dbReference type="Proteomes" id="UP000246740"/>
    </source>
</evidence>
<dbReference type="GO" id="GO:0003723">
    <property type="term" value="F:RNA binding"/>
    <property type="evidence" value="ECO:0007669"/>
    <property type="project" value="InterPro"/>
</dbReference>
<feature type="compositionally biased region" description="Acidic residues" evidence="8">
    <location>
        <begin position="445"/>
        <end position="459"/>
    </location>
</feature>
<evidence type="ECO:0000256" key="4">
    <source>
        <dbReference type="ARBA" id="ARBA00022723"/>
    </source>
</evidence>
<keyword evidence="11" id="KW-1185">Reference proteome</keyword>
<dbReference type="AlphaFoldDB" id="A0A317XIA5"/>
<comment type="subcellular location">
    <subcellularLocation>
        <location evidence="1">Nucleus</location>
    </subcellularLocation>
</comment>
<keyword evidence="5" id="KW-0863">Zinc-finger</keyword>
<evidence type="ECO:0000256" key="8">
    <source>
        <dbReference type="SAM" id="MobiDB-lite"/>
    </source>
</evidence>
<proteinExistence type="inferred from homology"/>
<dbReference type="InterPro" id="IPR051421">
    <property type="entry name" value="RNA_Proc_DNA_Dmg_Regulator"/>
</dbReference>
<dbReference type="Pfam" id="PF12108">
    <property type="entry name" value="SF3a60_bindingd"/>
    <property type="match status" value="1"/>
</dbReference>